<dbReference type="RefSeq" id="WP_151565177.1">
    <property type="nucleotide sequence ID" value="NZ_WBMT01000015.1"/>
</dbReference>
<dbReference type="AlphaFoldDB" id="A0A6H9YSE3"/>
<dbReference type="GO" id="GO:0005975">
    <property type="term" value="P:carbohydrate metabolic process"/>
    <property type="evidence" value="ECO:0007669"/>
    <property type="project" value="UniProtKB-ARBA"/>
</dbReference>
<sequence>MRRTTLAIAGAFTLAAAAIAAPPALAAEKVTITLAADRTTVDADHRDATITGMVTAGAENKPVAGVKVDLSSTGQPNIEDPTTDAEGKFTATYSSPGFDDQITATTGATDELETGTAGPLPIKAVRSKTRMTIAAPGSAQKDAGVPFTLSGLVEYESAEASGTWKPLAGAQVNISFINAECNDDFPVPGSVTTGKDGQYAKQVKLPCGSAVNANASIAEPWFETAYTALRNGVIVRPRSSFRDVKVTMDPYGLVKASGAAATSPVYREFYGKQILLERSWNGRNWWTHKTLRAGSYGRVSTQFTVNRSSYWRFRFAGTTDAMPATSKSIKTWRWTTKMSKISVSPRKVRKLKYVTAKGSLVRYSPTSRKFVAYGGQNVRIIFRYKGKKTWYHLAWAKTDRKGRFSKKVRAYGDGYYAALFHGAANFWATGSPNDKYVDTYGLPGSQRQAGVQSFLTPFTPPVPAPNGTGGTTRVG</sequence>
<dbReference type="InterPro" id="IPR013783">
    <property type="entry name" value="Ig-like_fold"/>
</dbReference>
<dbReference type="Proteomes" id="UP000468735">
    <property type="component" value="Unassembled WGS sequence"/>
</dbReference>
<feature type="signal peptide" evidence="2">
    <location>
        <begin position="1"/>
        <end position="26"/>
    </location>
</feature>
<dbReference type="OrthoDB" id="3447380at2"/>
<accession>A0A6H9YSE3</accession>
<evidence type="ECO:0008006" key="5">
    <source>
        <dbReference type="Google" id="ProtNLM"/>
    </source>
</evidence>
<evidence type="ECO:0000313" key="3">
    <source>
        <dbReference type="EMBL" id="KAB2344809.1"/>
    </source>
</evidence>
<proteinExistence type="predicted"/>
<protein>
    <recommendedName>
        <fullName evidence="5">Carboxypeptidase regulatory-like domain-containing protein</fullName>
    </recommendedName>
</protein>
<keyword evidence="2" id="KW-0732">Signal</keyword>
<comment type="caution">
    <text evidence="3">The sequence shown here is derived from an EMBL/GenBank/DDBJ whole genome shotgun (WGS) entry which is preliminary data.</text>
</comment>
<evidence type="ECO:0000256" key="2">
    <source>
        <dbReference type="SAM" id="SignalP"/>
    </source>
</evidence>
<dbReference type="SUPFAM" id="SSF49478">
    <property type="entry name" value="Cna protein B-type domain"/>
    <property type="match status" value="1"/>
</dbReference>
<feature type="region of interest" description="Disordered" evidence="1">
    <location>
        <begin position="456"/>
        <end position="475"/>
    </location>
</feature>
<reference evidence="3 4" key="1">
    <citation type="submission" date="2019-09" db="EMBL/GenBank/DDBJ databases">
        <title>Actinomadura physcomitrii sp. nov., a novel actinomycete isolated from moss [Physcomitrium sphaericum (Ludw) Fuernr].</title>
        <authorList>
            <person name="Zhuang X."/>
            <person name="Liu C."/>
        </authorList>
    </citation>
    <scope>NUCLEOTIDE SEQUENCE [LARGE SCALE GENOMIC DNA]</scope>
    <source>
        <strain evidence="3 4">HMC1</strain>
    </source>
</reference>
<dbReference type="EMBL" id="WBMT01000015">
    <property type="protein sequence ID" value="KAB2344809.1"/>
    <property type="molecule type" value="Genomic_DNA"/>
</dbReference>
<dbReference type="Gene3D" id="2.60.40.10">
    <property type="entry name" value="Immunoglobulins"/>
    <property type="match status" value="1"/>
</dbReference>
<evidence type="ECO:0000313" key="4">
    <source>
        <dbReference type="Proteomes" id="UP000468735"/>
    </source>
</evidence>
<organism evidence="3 4">
    <name type="scientific">Actinomadura rudentiformis</name>
    <dbReference type="NCBI Taxonomy" id="359158"/>
    <lineage>
        <taxon>Bacteria</taxon>
        <taxon>Bacillati</taxon>
        <taxon>Actinomycetota</taxon>
        <taxon>Actinomycetes</taxon>
        <taxon>Streptosporangiales</taxon>
        <taxon>Thermomonosporaceae</taxon>
        <taxon>Actinomadura</taxon>
    </lineage>
</organism>
<gene>
    <name evidence="3" type="ORF">F8566_29895</name>
</gene>
<evidence type="ECO:0000256" key="1">
    <source>
        <dbReference type="SAM" id="MobiDB-lite"/>
    </source>
</evidence>
<name>A0A6H9YSE3_9ACTN</name>
<keyword evidence="4" id="KW-1185">Reference proteome</keyword>
<feature type="chain" id="PRO_5026058457" description="Carboxypeptidase regulatory-like domain-containing protein" evidence="2">
    <location>
        <begin position="27"/>
        <end position="475"/>
    </location>
</feature>